<protein>
    <recommendedName>
        <fullName evidence="7">Cellulose synthase catalytic subunit [UDP-forming]</fullName>
        <ecNumber evidence="7">2.4.1.12</ecNumber>
    </recommendedName>
</protein>
<feature type="transmembrane region" description="Helical" evidence="7">
    <location>
        <begin position="522"/>
        <end position="542"/>
    </location>
</feature>
<evidence type="ECO:0000256" key="7">
    <source>
        <dbReference type="RuleBase" id="RU365020"/>
    </source>
</evidence>
<keyword evidence="2 7" id="KW-0328">Glycosyltransferase</keyword>
<evidence type="ECO:0000313" key="9">
    <source>
        <dbReference type="EMBL" id="SDE57483.1"/>
    </source>
</evidence>
<feature type="transmembrane region" description="Helical" evidence="7">
    <location>
        <begin position="414"/>
        <end position="434"/>
    </location>
</feature>
<dbReference type="PRINTS" id="PR01439">
    <property type="entry name" value="CELLSNTHASEA"/>
</dbReference>
<keyword evidence="7" id="KW-0135">Cellulose biosynthesis</keyword>
<dbReference type="Gene3D" id="3.90.550.10">
    <property type="entry name" value="Spore Coat Polysaccharide Biosynthesis Protein SpsA, Chain A"/>
    <property type="match status" value="1"/>
</dbReference>
<keyword evidence="7" id="KW-1003">Cell membrane</keyword>
<comment type="catalytic activity">
    <reaction evidence="7">
        <text>[(1-&gt;4)-beta-D-glucosyl](n) + UDP-alpha-D-glucose = [(1-&gt;4)-beta-D-glucosyl](n+1) + UDP + H(+)</text>
        <dbReference type="Rhea" id="RHEA:19929"/>
        <dbReference type="Rhea" id="RHEA-COMP:10033"/>
        <dbReference type="Rhea" id="RHEA-COMP:10034"/>
        <dbReference type="ChEBI" id="CHEBI:15378"/>
        <dbReference type="ChEBI" id="CHEBI:18246"/>
        <dbReference type="ChEBI" id="CHEBI:58223"/>
        <dbReference type="ChEBI" id="CHEBI:58885"/>
        <dbReference type="EC" id="2.4.1.12"/>
    </reaction>
</comment>
<dbReference type="GO" id="GO:0005886">
    <property type="term" value="C:plasma membrane"/>
    <property type="evidence" value="ECO:0007669"/>
    <property type="project" value="UniProtKB-SubCell"/>
</dbReference>
<proteinExistence type="predicted"/>
<dbReference type="GO" id="GO:0035438">
    <property type="term" value="F:cyclic-di-GMP binding"/>
    <property type="evidence" value="ECO:0007669"/>
    <property type="project" value="InterPro"/>
</dbReference>
<dbReference type="AlphaFoldDB" id="A0A1G7E198"/>
<accession>A0A1G7E198</accession>
<dbReference type="PANTHER" id="PTHR43867">
    <property type="entry name" value="CELLULOSE SYNTHASE CATALYTIC SUBUNIT A [UDP-FORMING]"/>
    <property type="match status" value="1"/>
</dbReference>
<reference evidence="10" key="1">
    <citation type="submission" date="2016-10" db="EMBL/GenBank/DDBJ databases">
        <authorList>
            <person name="Varghese N."/>
            <person name="Submissions S."/>
        </authorList>
    </citation>
    <scope>NUCLEOTIDE SEQUENCE [LARGE SCALE GENOMIC DNA]</scope>
    <source>
        <strain evidence="10">DSM 10146</strain>
    </source>
</reference>
<feature type="transmembrane region" description="Helical" evidence="7">
    <location>
        <begin position="40"/>
        <end position="58"/>
    </location>
</feature>
<name>A0A1G7E198_9RHOB</name>
<evidence type="ECO:0000313" key="10">
    <source>
        <dbReference type="Proteomes" id="UP000198994"/>
    </source>
</evidence>
<evidence type="ECO:0000256" key="4">
    <source>
        <dbReference type="ARBA" id="ARBA00022692"/>
    </source>
</evidence>
<dbReference type="InterPro" id="IPR029044">
    <property type="entry name" value="Nucleotide-diphossugar_trans"/>
</dbReference>
<keyword evidence="6 7" id="KW-0472">Membrane</keyword>
<dbReference type="Proteomes" id="UP000198994">
    <property type="component" value="Unassembled WGS sequence"/>
</dbReference>
<keyword evidence="10" id="KW-1185">Reference proteome</keyword>
<dbReference type="InterPro" id="IPR003919">
    <property type="entry name" value="Cell_synth_A"/>
</dbReference>
<evidence type="ECO:0000256" key="5">
    <source>
        <dbReference type="ARBA" id="ARBA00022989"/>
    </source>
</evidence>
<dbReference type="Gene3D" id="2.40.10.220">
    <property type="entry name" value="predicted glycosyltransferase like domains"/>
    <property type="match status" value="1"/>
</dbReference>
<organism evidence="9 10">
    <name type="scientific">Salipiger thiooxidans</name>
    <dbReference type="NCBI Taxonomy" id="282683"/>
    <lineage>
        <taxon>Bacteria</taxon>
        <taxon>Pseudomonadati</taxon>
        <taxon>Pseudomonadota</taxon>
        <taxon>Alphaproteobacteria</taxon>
        <taxon>Rhodobacterales</taxon>
        <taxon>Roseobacteraceae</taxon>
        <taxon>Salipiger</taxon>
    </lineage>
</organism>
<dbReference type="EC" id="2.4.1.12" evidence="7"/>
<dbReference type="NCBIfam" id="TIGR03030">
    <property type="entry name" value="CelA"/>
    <property type="match status" value="1"/>
</dbReference>
<dbReference type="Pfam" id="PF13632">
    <property type="entry name" value="Glyco_trans_2_3"/>
    <property type="match status" value="1"/>
</dbReference>
<keyword evidence="7" id="KW-0997">Cell inner membrane</keyword>
<dbReference type="UniPathway" id="UPA00694"/>
<keyword evidence="5 7" id="KW-1133">Transmembrane helix</keyword>
<dbReference type="SUPFAM" id="SSF53448">
    <property type="entry name" value="Nucleotide-diphospho-sugar transferases"/>
    <property type="match status" value="1"/>
</dbReference>
<sequence>MRRERKRLGAGMVLLILLWLALLAVIVVLAATPIATPVEALFALVGVSSIWLLKRFASTNRQARFIVLAIASVFVMRYWIWRLAETLPSQDDPLSFAAAVVLFGAETFTVALFFLTALVTADPIDRDPPKPMRPSQVPSVDILVPSYNEPPELLAVTLAAAKQVIYPEGRKTVVLCDDGGTDQRCNHPDPDISRGAQERRKLLQELCRDMGIVYSTRARNEHAKAGNLNAALQRLSGDLVLILDADHVPSRDILARTAGYFVENPRLFLVQTPHFFTNRDPIERNIGLPETCPSENEMFYSTIHRGLDRLGGAFFCGSAALLRRKALDEVGGISGVTITEDAETALDIHSRGWESMYLNRAMIAGLQPETFASFIQQRGRWATGMMQILILKNPLFRSGLSLAQRFCYLNSMSYWLFPVVRMTFLLSPLFYLFFGLQVFVVQPDEVMAYILPYLLVAFLVQNGLFARVRWPLISEVYEIAQTPYLLMAVFKTMLRPHAAKFNVTAKDESLDNDFISPVMKPLFITTLLMFGGLVAAGIRWYMYPGDRLIVQIVGGWALFNFILTVLSLRSVFERQRRLRKPRTEIMVPAAVWSESKTDGAGVSAVLRMSSGRTMQFTLNDDDEAREGLGMIRSGDRLVLCPVIPAAPDLEHHLRLHVTRVSHDEQAGRGTAVTVEVEDGQLIPASEITAYLVYGNSEKWVAAREALPQARGLISGIVFVLRLSVGSIVPSVLALVTHRAAPQHSRKDEDRNTVEKTAIEHYLADRGALPAPATEFLVPEETGGAT</sequence>
<dbReference type="GO" id="GO:0016760">
    <property type="term" value="F:cellulose synthase (UDP-forming) activity"/>
    <property type="evidence" value="ECO:0007669"/>
    <property type="project" value="UniProtKB-EC"/>
</dbReference>
<dbReference type="CDD" id="cd06421">
    <property type="entry name" value="CESA_CelA_like"/>
    <property type="match status" value="1"/>
</dbReference>
<gene>
    <name evidence="9" type="ORF">SAMN04488105_10561</name>
</gene>
<evidence type="ECO:0000256" key="3">
    <source>
        <dbReference type="ARBA" id="ARBA00022679"/>
    </source>
</evidence>
<evidence type="ECO:0000256" key="1">
    <source>
        <dbReference type="ARBA" id="ARBA00004141"/>
    </source>
</evidence>
<feature type="transmembrane region" description="Helical" evidence="7">
    <location>
        <begin position="65"/>
        <end position="84"/>
    </location>
</feature>
<dbReference type="GO" id="GO:0006011">
    <property type="term" value="P:UDP-alpha-D-glucose metabolic process"/>
    <property type="evidence" value="ECO:0007669"/>
    <property type="project" value="InterPro"/>
</dbReference>
<dbReference type="InterPro" id="IPR001173">
    <property type="entry name" value="Glyco_trans_2-like"/>
</dbReference>
<dbReference type="PANTHER" id="PTHR43867:SF2">
    <property type="entry name" value="CELLULOSE SYNTHASE CATALYTIC SUBUNIT A [UDP-FORMING]"/>
    <property type="match status" value="1"/>
</dbReference>
<comment type="cofactor">
    <cofactor evidence="7">
        <name>Mg(2+)</name>
        <dbReference type="ChEBI" id="CHEBI:18420"/>
    </cofactor>
</comment>
<evidence type="ECO:0000256" key="6">
    <source>
        <dbReference type="ARBA" id="ARBA00023136"/>
    </source>
</evidence>
<keyword evidence="4 7" id="KW-0812">Transmembrane</keyword>
<keyword evidence="7" id="KW-0973">c-di-GMP</keyword>
<dbReference type="GO" id="GO:0030244">
    <property type="term" value="P:cellulose biosynthetic process"/>
    <property type="evidence" value="ECO:0007669"/>
    <property type="project" value="UniProtKB-KW"/>
</dbReference>
<feature type="transmembrane region" description="Helical" evidence="7">
    <location>
        <begin position="96"/>
        <end position="121"/>
    </location>
</feature>
<evidence type="ECO:0000256" key="2">
    <source>
        <dbReference type="ARBA" id="ARBA00022676"/>
    </source>
</evidence>
<feature type="transmembrane region" description="Helical" evidence="7">
    <location>
        <begin position="548"/>
        <end position="572"/>
    </location>
</feature>
<feature type="transmembrane region" description="Helical" evidence="7">
    <location>
        <begin position="446"/>
        <end position="465"/>
    </location>
</feature>
<feature type="domain" description="Glycosyltransferase 2-like" evidence="8">
    <location>
        <begin position="239"/>
        <end position="459"/>
    </location>
</feature>
<dbReference type="EMBL" id="FNAV01000005">
    <property type="protein sequence ID" value="SDE57483.1"/>
    <property type="molecule type" value="Genomic_DNA"/>
</dbReference>
<comment type="subcellular location">
    <subcellularLocation>
        <location evidence="7">Cell inner membrane</location>
    </subcellularLocation>
    <subcellularLocation>
        <location evidence="1">Membrane</location>
        <topology evidence="1">Multi-pass membrane protein</topology>
    </subcellularLocation>
</comment>
<dbReference type="InterPro" id="IPR050321">
    <property type="entry name" value="Glycosyltr_2/OpgH_subfam"/>
</dbReference>
<evidence type="ECO:0000259" key="8">
    <source>
        <dbReference type="Pfam" id="PF13632"/>
    </source>
</evidence>
<comment type="pathway">
    <text evidence="7">Glycan metabolism; bacterial cellulose biosynthesis.</text>
</comment>
<dbReference type="RefSeq" id="WP_242661664.1">
    <property type="nucleotide sequence ID" value="NZ_FNAV01000005.1"/>
</dbReference>
<keyword evidence="3 7" id="KW-0808">Transferase</keyword>
<comment type="function">
    <text evidence="7">Catalytic subunit of cellulose synthase. It polymerizes uridine 5'-diphosphate glucose to cellulose.</text>
</comment>
<dbReference type="STRING" id="282683.SAMN04488105_10561"/>